<evidence type="ECO:0000313" key="3">
    <source>
        <dbReference type="Proteomes" id="UP001221898"/>
    </source>
</evidence>
<feature type="compositionally biased region" description="Basic and acidic residues" evidence="1">
    <location>
        <begin position="37"/>
        <end position="47"/>
    </location>
</feature>
<evidence type="ECO:0000256" key="1">
    <source>
        <dbReference type="SAM" id="MobiDB-lite"/>
    </source>
</evidence>
<feature type="compositionally biased region" description="Pro residues" evidence="1">
    <location>
        <begin position="18"/>
        <end position="27"/>
    </location>
</feature>
<reference evidence="2" key="1">
    <citation type="journal article" date="2023" name="Science">
        <title>Genome structures resolve the early diversification of teleost fishes.</title>
        <authorList>
            <person name="Parey E."/>
            <person name="Louis A."/>
            <person name="Montfort J."/>
            <person name="Bouchez O."/>
            <person name="Roques C."/>
            <person name="Iampietro C."/>
            <person name="Lluch J."/>
            <person name="Castinel A."/>
            <person name="Donnadieu C."/>
            <person name="Desvignes T."/>
            <person name="Floi Bucao C."/>
            <person name="Jouanno E."/>
            <person name="Wen M."/>
            <person name="Mejri S."/>
            <person name="Dirks R."/>
            <person name="Jansen H."/>
            <person name="Henkel C."/>
            <person name="Chen W.J."/>
            <person name="Zahm M."/>
            <person name="Cabau C."/>
            <person name="Klopp C."/>
            <person name="Thompson A.W."/>
            <person name="Robinson-Rechavi M."/>
            <person name="Braasch I."/>
            <person name="Lecointre G."/>
            <person name="Bobe J."/>
            <person name="Postlethwait J.H."/>
            <person name="Berthelot C."/>
            <person name="Roest Crollius H."/>
            <person name="Guiguen Y."/>
        </authorList>
    </citation>
    <scope>NUCLEOTIDE SEQUENCE</scope>
    <source>
        <strain evidence="2">NC1722</strain>
    </source>
</reference>
<evidence type="ECO:0000313" key="2">
    <source>
        <dbReference type="EMBL" id="KAJ8401891.1"/>
    </source>
</evidence>
<protein>
    <submittedName>
        <fullName evidence="2">Uncharacterized protein</fullName>
    </submittedName>
</protein>
<proteinExistence type="predicted"/>
<organism evidence="2 3">
    <name type="scientific">Aldrovandia affinis</name>
    <dbReference type="NCBI Taxonomy" id="143900"/>
    <lineage>
        <taxon>Eukaryota</taxon>
        <taxon>Metazoa</taxon>
        <taxon>Chordata</taxon>
        <taxon>Craniata</taxon>
        <taxon>Vertebrata</taxon>
        <taxon>Euteleostomi</taxon>
        <taxon>Actinopterygii</taxon>
        <taxon>Neopterygii</taxon>
        <taxon>Teleostei</taxon>
        <taxon>Notacanthiformes</taxon>
        <taxon>Halosauridae</taxon>
        <taxon>Aldrovandia</taxon>
    </lineage>
</organism>
<dbReference type="AlphaFoldDB" id="A0AAD7WLX1"/>
<dbReference type="Proteomes" id="UP001221898">
    <property type="component" value="Unassembled WGS sequence"/>
</dbReference>
<feature type="region of interest" description="Disordered" evidence="1">
    <location>
        <begin position="188"/>
        <end position="222"/>
    </location>
</feature>
<sequence length="222" mass="23810">MHPPWGGQGQRIAVSAPSPTPTSPPPFDRTGGRKIQRPGEPRDPHHDKAALLSRTSIRHDGLCTQHAGNIALDKAACQGSLVRKLAVGSNSQAGGKAEPRAMPSVPQTGAARLGQLAHQSNNHQKEGLNILYQLLLEHLFARSGKVIKIRKTSIILEKEERKPHWMCLGALREFKGGLISDGAIKNASAAGGKRERTRPCGQNQPRALATLPLSAVKNKDPA</sequence>
<accession>A0AAD7WLX1</accession>
<dbReference type="EMBL" id="JAINUG010000067">
    <property type="protein sequence ID" value="KAJ8401891.1"/>
    <property type="molecule type" value="Genomic_DNA"/>
</dbReference>
<keyword evidence="3" id="KW-1185">Reference proteome</keyword>
<gene>
    <name evidence="2" type="ORF">AAFF_G00374720</name>
</gene>
<name>A0AAD7WLX1_9TELE</name>
<feature type="region of interest" description="Disordered" evidence="1">
    <location>
        <begin position="1"/>
        <end position="47"/>
    </location>
</feature>
<comment type="caution">
    <text evidence="2">The sequence shown here is derived from an EMBL/GenBank/DDBJ whole genome shotgun (WGS) entry which is preliminary data.</text>
</comment>